<gene>
    <name evidence="7" type="primary">int1</name>
</gene>
<dbReference type="InterPro" id="IPR002104">
    <property type="entry name" value="Integrase_catalytic"/>
</dbReference>
<protein>
    <submittedName>
        <fullName evidence="7">Integrase</fullName>
    </submittedName>
</protein>
<keyword evidence="3" id="KW-0238">DNA-binding</keyword>
<dbReference type="Gene3D" id="3.30.160.390">
    <property type="entry name" value="Integrase, DNA-binding domain"/>
    <property type="match status" value="1"/>
</dbReference>
<dbReference type="AlphaFoldDB" id="A0A168S4L3"/>
<organism evidence="7">
    <name type="scientific">Xanthobacter autotrophicus</name>
    <dbReference type="NCBI Taxonomy" id="280"/>
    <lineage>
        <taxon>Bacteria</taxon>
        <taxon>Pseudomonadati</taxon>
        <taxon>Pseudomonadota</taxon>
        <taxon>Alphaproteobacteria</taxon>
        <taxon>Hyphomicrobiales</taxon>
        <taxon>Xanthobacteraceae</taxon>
        <taxon>Xanthobacter</taxon>
    </lineage>
</organism>
<evidence type="ECO:0000259" key="6">
    <source>
        <dbReference type="PROSITE" id="PS51898"/>
    </source>
</evidence>
<dbReference type="PANTHER" id="PTHR30629">
    <property type="entry name" value="PROPHAGE INTEGRASE"/>
    <property type="match status" value="1"/>
</dbReference>
<dbReference type="InterPro" id="IPR010998">
    <property type="entry name" value="Integrase_recombinase_N"/>
</dbReference>
<sequence>MSKLTKRIVDAAQPAEGRQLLLWDSEVKGFALRVTPAGAKAYILNYRNAQGRERRITIGRHGSPWTVDDARQRARDLLHRIVQGADPLDTRAVDRAAMTVADLADLYLEDGPAARPNKKARSWATDGAILRGHVKPLLGKRTAKGLTRADIAKFQNDVAEGKSARTTKTKPRGAARVTGGKGIAARATATLRAMLSFATERGIIPANPAAGVRLFKQQKVERFLSETEVSQLSGAVTALEAGSKLHPSFAACIRLLMLTGCRRGEIEGLQWDWIDFDRGMIRFPDSKTGAKVTPLPSPAVDVLKGLKRKEGNPYVFPATRGDEGHIVGLSKAWGAVRKAANMPELRLHDLRHSFASFAVADGASLYLVGKVLGHKQASTTEIYAHLRDDPLLALADKTAARIARAMQPQQNTAEIIQHPRAKRSADGR</sequence>
<dbReference type="CDD" id="cd00796">
    <property type="entry name" value="INT_Rci_Hp1_C"/>
    <property type="match status" value="1"/>
</dbReference>
<comment type="similarity">
    <text evidence="1">Belongs to the 'phage' integrase family.</text>
</comment>
<dbReference type="InterPro" id="IPR050808">
    <property type="entry name" value="Phage_Integrase"/>
</dbReference>
<evidence type="ECO:0000256" key="4">
    <source>
        <dbReference type="ARBA" id="ARBA00023172"/>
    </source>
</evidence>
<dbReference type="Gene3D" id="1.10.443.10">
    <property type="entry name" value="Intergrase catalytic core"/>
    <property type="match status" value="1"/>
</dbReference>
<proteinExistence type="inferred from homology"/>
<name>A0A168S4L3_XANAU</name>
<reference evidence="7" key="1">
    <citation type="submission" date="2016-03" db="EMBL/GenBank/DDBJ databases">
        <authorList>
            <person name="Ploux O."/>
        </authorList>
    </citation>
    <scope>NUCLEOTIDE SEQUENCE</scope>
    <source>
        <strain evidence="7">EL4</strain>
    </source>
</reference>
<dbReference type="GO" id="GO:0003677">
    <property type="term" value="F:DNA binding"/>
    <property type="evidence" value="ECO:0007669"/>
    <property type="project" value="UniProtKB-KW"/>
</dbReference>
<feature type="region of interest" description="Disordered" evidence="5">
    <location>
        <begin position="409"/>
        <end position="428"/>
    </location>
</feature>
<dbReference type="SUPFAM" id="SSF56349">
    <property type="entry name" value="DNA breaking-rejoining enzymes"/>
    <property type="match status" value="1"/>
</dbReference>
<dbReference type="InterPro" id="IPR025166">
    <property type="entry name" value="Integrase_DNA_bind_dom"/>
</dbReference>
<dbReference type="EMBL" id="KU922119">
    <property type="protein sequence ID" value="ANC67860.1"/>
    <property type="molecule type" value="Genomic_DNA"/>
</dbReference>
<dbReference type="Pfam" id="PF00589">
    <property type="entry name" value="Phage_integrase"/>
    <property type="match status" value="1"/>
</dbReference>
<keyword evidence="4" id="KW-0233">DNA recombination</keyword>
<dbReference type="GO" id="GO:0006310">
    <property type="term" value="P:DNA recombination"/>
    <property type="evidence" value="ECO:0007669"/>
    <property type="project" value="UniProtKB-KW"/>
</dbReference>
<keyword evidence="2" id="KW-0229">DNA integration</keyword>
<evidence type="ECO:0000313" key="7">
    <source>
        <dbReference type="EMBL" id="ANC67860.1"/>
    </source>
</evidence>
<evidence type="ECO:0000256" key="1">
    <source>
        <dbReference type="ARBA" id="ARBA00008857"/>
    </source>
</evidence>
<dbReference type="GO" id="GO:0015074">
    <property type="term" value="P:DNA integration"/>
    <property type="evidence" value="ECO:0007669"/>
    <property type="project" value="UniProtKB-KW"/>
</dbReference>
<accession>A0A168S4L3</accession>
<feature type="domain" description="Tyr recombinase" evidence="6">
    <location>
        <begin position="219"/>
        <end position="396"/>
    </location>
</feature>
<evidence type="ECO:0000256" key="5">
    <source>
        <dbReference type="SAM" id="MobiDB-lite"/>
    </source>
</evidence>
<dbReference type="InterPro" id="IPR011010">
    <property type="entry name" value="DNA_brk_join_enz"/>
</dbReference>
<dbReference type="Pfam" id="PF13356">
    <property type="entry name" value="Arm-DNA-bind_3"/>
    <property type="match status" value="1"/>
</dbReference>
<dbReference type="PROSITE" id="PS51898">
    <property type="entry name" value="TYR_RECOMBINASE"/>
    <property type="match status" value="1"/>
</dbReference>
<evidence type="ECO:0000256" key="2">
    <source>
        <dbReference type="ARBA" id="ARBA00022908"/>
    </source>
</evidence>
<dbReference type="InterPro" id="IPR013762">
    <property type="entry name" value="Integrase-like_cat_sf"/>
</dbReference>
<dbReference type="InterPro" id="IPR038488">
    <property type="entry name" value="Integrase_DNA-bd_sf"/>
</dbReference>
<evidence type="ECO:0000256" key="3">
    <source>
        <dbReference type="ARBA" id="ARBA00023125"/>
    </source>
</evidence>
<dbReference type="PANTHER" id="PTHR30629:SF2">
    <property type="entry name" value="PROPHAGE INTEGRASE INTS-RELATED"/>
    <property type="match status" value="1"/>
</dbReference>
<dbReference type="Gene3D" id="1.10.150.130">
    <property type="match status" value="1"/>
</dbReference>